<reference evidence="1" key="1">
    <citation type="submission" date="2019-08" db="EMBL/GenBank/DDBJ databases">
        <title>The genome of the North American firefly Photinus pyralis.</title>
        <authorList>
            <consortium name="Photinus pyralis genome working group"/>
            <person name="Fallon T.R."/>
            <person name="Sander Lower S.E."/>
            <person name="Weng J.-K."/>
        </authorList>
    </citation>
    <scope>NUCLEOTIDE SEQUENCE</scope>
    <source>
        <strain evidence="1">TRF0915ILg1</strain>
        <tissue evidence="1">Whole body</tissue>
    </source>
</reference>
<dbReference type="AlphaFoldDB" id="A0A8K0GJ55"/>
<evidence type="ECO:0000313" key="2">
    <source>
        <dbReference type="Proteomes" id="UP000801492"/>
    </source>
</evidence>
<evidence type="ECO:0000313" key="1">
    <source>
        <dbReference type="EMBL" id="KAF2901874.1"/>
    </source>
</evidence>
<keyword evidence="2" id="KW-1185">Reference proteome</keyword>
<accession>A0A8K0GJ55</accession>
<dbReference type="EMBL" id="VTPC01001466">
    <property type="protein sequence ID" value="KAF2901874.1"/>
    <property type="molecule type" value="Genomic_DNA"/>
</dbReference>
<name>A0A8K0GJ55_IGNLU</name>
<protein>
    <submittedName>
        <fullName evidence="1">Uncharacterized protein</fullName>
    </submittedName>
</protein>
<sequence>MLLANKGVDVLDLKRHAGWRSSTVAEGHVKESIENKLQCASQILHNQNISNAEKQDPGPSSYLKAVSSLSVNNSSSDSLIFQDVAVMESGESSAAAHTKKKTVCLQ</sequence>
<comment type="caution">
    <text evidence="1">The sequence shown here is derived from an EMBL/GenBank/DDBJ whole genome shotgun (WGS) entry which is preliminary data.</text>
</comment>
<proteinExistence type="predicted"/>
<dbReference type="Proteomes" id="UP000801492">
    <property type="component" value="Unassembled WGS sequence"/>
</dbReference>
<gene>
    <name evidence="1" type="ORF">ILUMI_04315</name>
</gene>
<organism evidence="1 2">
    <name type="scientific">Ignelater luminosus</name>
    <name type="common">Cucubano</name>
    <name type="synonym">Pyrophorus luminosus</name>
    <dbReference type="NCBI Taxonomy" id="2038154"/>
    <lineage>
        <taxon>Eukaryota</taxon>
        <taxon>Metazoa</taxon>
        <taxon>Ecdysozoa</taxon>
        <taxon>Arthropoda</taxon>
        <taxon>Hexapoda</taxon>
        <taxon>Insecta</taxon>
        <taxon>Pterygota</taxon>
        <taxon>Neoptera</taxon>
        <taxon>Endopterygota</taxon>
        <taxon>Coleoptera</taxon>
        <taxon>Polyphaga</taxon>
        <taxon>Elateriformia</taxon>
        <taxon>Elateroidea</taxon>
        <taxon>Elateridae</taxon>
        <taxon>Agrypninae</taxon>
        <taxon>Pyrophorini</taxon>
        <taxon>Ignelater</taxon>
    </lineage>
</organism>